<reference evidence="7 8" key="1">
    <citation type="journal article" date="2019" name="Nat. Microbiol.">
        <title>Mediterranean grassland soil C-N compound turnover is dependent on rainfall and depth, and is mediated by genomically divergent microorganisms.</title>
        <authorList>
            <person name="Diamond S."/>
            <person name="Andeer P.F."/>
            <person name="Li Z."/>
            <person name="Crits-Christoph A."/>
            <person name="Burstein D."/>
            <person name="Anantharaman K."/>
            <person name="Lane K.R."/>
            <person name="Thomas B.C."/>
            <person name="Pan C."/>
            <person name="Northen T.R."/>
            <person name="Banfield J.F."/>
        </authorList>
    </citation>
    <scope>NUCLEOTIDE SEQUENCE [LARGE SCALE GENOMIC DNA]</scope>
    <source>
        <strain evidence="7">WS_8</strain>
    </source>
</reference>
<proteinExistence type="predicted"/>
<dbReference type="Pfam" id="PF03626">
    <property type="entry name" value="COX4_pro"/>
    <property type="match status" value="1"/>
</dbReference>
<evidence type="ECO:0000256" key="5">
    <source>
        <dbReference type="ARBA" id="ARBA00023136"/>
    </source>
</evidence>
<protein>
    <submittedName>
        <fullName evidence="7">Cytochrome C oxidase subunit IV</fullName>
    </submittedName>
</protein>
<evidence type="ECO:0000256" key="2">
    <source>
        <dbReference type="ARBA" id="ARBA00022475"/>
    </source>
</evidence>
<evidence type="ECO:0000313" key="8">
    <source>
        <dbReference type="Proteomes" id="UP000316609"/>
    </source>
</evidence>
<evidence type="ECO:0000256" key="1">
    <source>
        <dbReference type="ARBA" id="ARBA00004651"/>
    </source>
</evidence>
<keyword evidence="3 6" id="KW-0812">Transmembrane</keyword>
<dbReference type="Proteomes" id="UP000316609">
    <property type="component" value="Unassembled WGS sequence"/>
</dbReference>
<accession>A0A538TP10</accession>
<keyword evidence="4 6" id="KW-1133">Transmembrane helix</keyword>
<sequence>MTDHQHSTDRHPAEHAHPKGKEYLAIAVVLTVITAVEVAVFYIPAMHPVLVPVLLTLSTLKFALVAMFYMHLKFDHRLFSWLFVLPISLAVLVIIALMKLFGVF</sequence>
<dbReference type="InterPro" id="IPR005171">
    <property type="entry name" value="Cyt_c_oxidase_su4_prok"/>
</dbReference>
<gene>
    <name evidence="7" type="ORF">E6K78_07855</name>
</gene>
<dbReference type="GO" id="GO:0005886">
    <property type="term" value="C:plasma membrane"/>
    <property type="evidence" value="ECO:0007669"/>
    <property type="project" value="UniProtKB-SubCell"/>
</dbReference>
<feature type="transmembrane region" description="Helical" evidence="6">
    <location>
        <begin position="23"/>
        <end position="43"/>
    </location>
</feature>
<evidence type="ECO:0000256" key="3">
    <source>
        <dbReference type="ARBA" id="ARBA00022692"/>
    </source>
</evidence>
<evidence type="ECO:0000256" key="4">
    <source>
        <dbReference type="ARBA" id="ARBA00022989"/>
    </source>
</evidence>
<feature type="transmembrane region" description="Helical" evidence="6">
    <location>
        <begin position="49"/>
        <end position="69"/>
    </location>
</feature>
<comment type="caution">
    <text evidence="7">The sequence shown here is derived from an EMBL/GenBank/DDBJ whole genome shotgun (WGS) entry which is preliminary data.</text>
</comment>
<feature type="transmembrane region" description="Helical" evidence="6">
    <location>
        <begin position="81"/>
        <end position="101"/>
    </location>
</feature>
<dbReference type="EMBL" id="VBOY01000072">
    <property type="protein sequence ID" value="TMQ65320.1"/>
    <property type="molecule type" value="Genomic_DNA"/>
</dbReference>
<name>A0A538TP10_UNCEI</name>
<evidence type="ECO:0000256" key="6">
    <source>
        <dbReference type="SAM" id="Phobius"/>
    </source>
</evidence>
<comment type="subcellular location">
    <subcellularLocation>
        <location evidence="1">Cell membrane</location>
        <topology evidence="1">Multi-pass membrane protein</topology>
    </subcellularLocation>
</comment>
<keyword evidence="2" id="KW-1003">Cell membrane</keyword>
<organism evidence="7 8">
    <name type="scientific">Eiseniibacteriota bacterium</name>
    <dbReference type="NCBI Taxonomy" id="2212470"/>
    <lineage>
        <taxon>Bacteria</taxon>
        <taxon>Candidatus Eiseniibacteriota</taxon>
    </lineage>
</organism>
<evidence type="ECO:0000313" key="7">
    <source>
        <dbReference type="EMBL" id="TMQ65320.1"/>
    </source>
</evidence>
<keyword evidence="5 6" id="KW-0472">Membrane</keyword>
<dbReference type="AlphaFoldDB" id="A0A538TP10"/>